<proteinExistence type="inferred from homology"/>
<dbReference type="GO" id="GO:0005634">
    <property type="term" value="C:nucleus"/>
    <property type="evidence" value="ECO:0007669"/>
    <property type="project" value="TreeGrafter"/>
</dbReference>
<accession>A0AAJ6VKF2</accession>
<dbReference type="GO" id="GO:0005930">
    <property type="term" value="C:axoneme"/>
    <property type="evidence" value="ECO:0007669"/>
    <property type="project" value="UniProtKB-SubCell"/>
</dbReference>
<evidence type="ECO:0000256" key="11">
    <source>
        <dbReference type="SAM" id="Coils"/>
    </source>
</evidence>
<dbReference type="GO" id="GO:0060271">
    <property type="term" value="P:cilium assembly"/>
    <property type="evidence" value="ECO:0007669"/>
    <property type="project" value="UniProtKB-UniRule"/>
</dbReference>
<keyword evidence="12" id="KW-1185">Reference proteome</keyword>
<dbReference type="Pfam" id="PF03148">
    <property type="entry name" value="Tektin"/>
    <property type="match status" value="1"/>
</dbReference>
<dbReference type="RefSeq" id="XP_011494657.1">
    <property type="nucleotide sequence ID" value="XM_011496355.1"/>
</dbReference>
<evidence type="ECO:0000256" key="8">
    <source>
        <dbReference type="ARBA" id="ARBA00023273"/>
    </source>
</evidence>
<evidence type="ECO:0000256" key="4">
    <source>
        <dbReference type="ARBA" id="ARBA00022846"/>
    </source>
</evidence>
<evidence type="ECO:0000256" key="6">
    <source>
        <dbReference type="ARBA" id="ARBA00023069"/>
    </source>
</evidence>
<keyword evidence="7" id="KW-0206">Cytoskeleton</keyword>
<dbReference type="KEGG" id="csol:105359708"/>
<sequence length="415" mass="48686">MVNTMKIDEIVKQQKSNSKVMKFTLDEWRHNNYLRFCCSEAQQELSRQILAKSEQVCASANETIKANKDGTNHYLAQKINDIKIYKEELICNRNELLLKLDTLSVYKNRVMQSLKLLRTNAMDSCNKCLIARDQRLGIDLVTDNIEKELRKECEVINYADLLISQLLEQIQEQIRCTKAILYKIDHDLEDKELNLLIDQHNSSLKESNLNLSIYEGQIPISTSSIAVEEWEKRTKNIINSSLKELKSAEAICFRADRELRKIIADLVNQKNRTDEALKNRIQETKEIKEKLEQRHSEIFSQLNKVTDKITELEIKISEKEKFIALTYTRLGNRCQRPNFERCYDLVEKSLINEVNDMRKVVAQLQQTLFEAQASLRFLLKMQIQLEEDINIKINSLKIDEVYCMTIHQNIDYLIF</sequence>
<keyword evidence="3" id="KW-0963">Cytoplasm</keyword>
<evidence type="ECO:0000256" key="7">
    <source>
        <dbReference type="ARBA" id="ARBA00023212"/>
    </source>
</evidence>
<evidence type="ECO:0000256" key="10">
    <source>
        <dbReference type="RuleBase" id="RU367040"/>
    </source>
</evidence>
<reference evidence="13" key="1">
    <citation type="submission" date="2025-08" db="UniProtKB">
        <authorList>
            <consortium name="RefSeq"/>
        </authorList>
    </citation>
    <scope>IDENTIFICATION</scope>
</reference>
<dbReference type="PRINTS" id="PR00511">
    <property type="entry name" value="TEKTIN"/>
</dbReference>
<dbReference type="Proteomes" id="UP000695007">
    <property type="component" value="Unplaced"/>
</dbReference>
<feature type="coiled-coil region" evidence="11">
    <location>
        <begin position="274"/>
        <end position="308"/>
    </location>
</feature>
<dbReference type="InterPro" id="IPR048256">
    <property type="entry name" value="Tektin-like"/>
</dbReference>
<evidence type="ECO:0000313" key="13">
    <source>
        <dbReference type="RefSeq" id="XP_011494657.1"/>
    </source>
</evidence>
<dbReference type="AlphaFoldDB" id="A0AAJ6VKF2"/>
<keyword evidence="6 10" id="KW-0969">Cilium</keyword>
<evidence type="ECO:0000313" key="12">
    <source>
        <dbReference type="Proteomes" id="UP000695007"/>
    </source>
</evidence>
<evidence type="ECO:0000256" key="2">
    <source>
        <dbReference type="ARBA" id="ARBA00007209"/>
    </source>
</evidence>
<dbReference type="CTD" id="38653"/>
<dbReference type="GeneID" id="105359708"/>
<dbReference type="GO" id="GO:0060294">
    <property type="term" value="P:cilium movement involved in cell motility"/>
    <property type="evidence" value="ECO:0007669"/>
    <property type="project" value="UniProtKB-UniRule"/>
</dbReference>
<dbReference type="InterPro" id="IPR000435">
    <property type="entry name" value="Tektins"/>
</dbReference>
<evidence type="ECO:0000256" key="3">
    <source>
        <dbReference type="ARBA" id="ARBA00022490"/>
    </source>
</evidence>
<comment type="subcellular location">
    <subcellularLocation>
        <location evidence="10">Cytoplasm</location>
        <location evidence="10">Cytoskeleton</location>
        <location evidence="10">Cilium axoneme</location>
    </subcellularLocation>
    <subcellularLocation>
        <location evidence="1">Cytoplasm</location>
        <location evidence="1">Cytoskeleton</location>
        <location evidence="1">Flagellum axoneme</location>
    </subcellularLocation>
</comment>
<organism evidence="12 13">
    <name type="scientific">Ceratosolen solmsi marchali</name>
    <dbReference type="NCBI Taxonomy" id="326594"/>
    <lineage>
        <taxon>Eukaryota</taxon>
        <taxon>Metazoa</taxon>
        <taxon>Ecdysozoa</taxon>
        <taxon>Arthropoda</taxon>
        <taxon>Hexapoda</taxon>
        <taxon>Insecta</taxon>
        <taxon>Pterygota</taxon>
        <taxon>Neoptera</taxon>
        <taxon>Endopterygota</taxon>
        <taxon>Hymenoptera</taxon>
        <taxon>Apocrita</taxon>
        <taxon>Proctotrupomorpha</taxon>
        <taxon>Chalcidoidea</taxon>
        <taxon>Agaonidae</taxon>
        <taxon>Agaoninae</taxon>
        <taxon>Ceratosolen</taxon>
    </lineage>
</organism>
<dbReference type="PANTHER" id="PTHR19960:SF25">
    <property type="entry name" value="TEKTIN-1"/>
    <property type="match status" value="1"/>
</dbReference>
<protein>
    <recommendedName>
        <fullName evidence="10">Tektin</fullName>
    </recommendedName>
</protein>
<evidence type="ECO:0000256" key="1">
    <source>
        <dbReference type="ARBA" id="ARBA00004611"/>
    </source>
</evidence>
<comment type="function">
    <text evidence="9">Microtubule inner protein (MIP) part of the dynein-decorated doublet microtubules (DMTs) in cilia and flagellar axoneme. Forms filamentous polymers in the walls of ciliary and flagellar microtubules.</text>
</comment>
<comment type="similarity">
    <text evidence="2 10">Belongs to the tektin family.</text>
</comment>
<keyword evidence="4 10" id="KW-0282">Flagellum</keyword>
<dbReference type="PANTHER" id="PTHR19960">
    <property type="entry name" value="TEKTIN"/>
    <property type="match status" value="1"/>
</dbReference>
<evidence type="ECO:0000256" key="9">
    <source>
        <dbReference type="ARBA" id="ARBA00045224"/>
    </source>
</evidence>
<keyword evidence="8 10" id="KW-0966">Cell projection</keyword>
<keyword evidence="5 11" id="KW-0175">Coiled coil</keyword>
<gene>
    <name evidence="13" type="primary">LOC105359708</name>
</gene>
<name>A0AAJ6VKF2_9HYME</name>
<evidence type="ECO:0000256" key="5">
    <source>
        <dbReference type="ARBA" id="ARBA00023054"/>
    </source>
</evidence>
<dbReference type="GO" id="GO:0015630">
    <property type="term" value="C:microtubule cytoskeleton"/>
    <property type="evidence" value="ECO:0007669"/>
    <property type="project" value="UniProtKB-UniRule"/>
</dbReference>